<reference evidence="1 2" key="1">
    <citation type="submission" date="2019-11" db="EMBL/GenBank/DDBJ databases">
        <title>Whole-genome sequence of a the green, strictly anaerobic photosynthetic bacterium Heliobacillus mobilis DSM 6151.</title>
        <authorList>
            <person name="Kyndt J.A."/>
            <person name="Meyer T.E."/>
        </authorList>
    </citation>
    <scope>NUCLEOTIDE SEQUENCE [LARGE SCALE GENOMIC DNA]</scope>
    <source>
        <strain evidence="1 2">DSM 6151</strain>
    </source>
</reference>
<protein>
    <submittedName>
        <fullName evidence="1">Uncharacterized protein</fullName>
    </submittedName>
</protein>
<dbReference type="AlphaFoldDB" id="A0A6I3SM24"/>
<dbReference type="RefSeq" id="WP_155477104.1">
    <property type="nucleotide sequence ID" value="NZ_WNKU01000018.1"/>
</dbReference>
<evidence type="ECO:0000313" key="1">
    <source>
        <dbReference type="EMBL" id="MTV50011.1"/>
    </source>
</evidence>
<name>A0A6I3SM24_HELMO</name>
<evidence type="ECO:0000313" key="2">
    <source>
        <dbReference type="Proteomes" id="UP000430670"/>
    </source>
</evidence>
<sequence>MNTEIIIENGSVYELHKDGDEVICKCFKCAAMKLVITGGKSSMGIGETLSLHVELRDWQDTPIPDRSQKITVSVAHEEGDPVVIALEAVGGKAEFDFMSNSAGTFLVQAVVDEVTHEPGVFCVEVQ</sequence>
<gene>
    <name evidence="1" type="ORF">GJ688_13620</name>
</gene>
<dbReference type="Proteomes" id="UP000430670">
    <property type="component" value="Unassembled WGS sequence"/>
</dbReference>
<keyword evidence="2" id="KW-1185">Reference proteome</keyword>
<dbReference type="OrthoDB" id="9855004at2"/>
<accession>A0A6I3SM24</accession>
<comment type="caution">
    <text evidence="1">The sequence shown here is derived from an EMBL/GenBank/DDBJ whole genome shotgun (WGS) entry which is preliminary data.</text>
</comment>
<proteinExistence type="predicted"/>
<dbReference type="EMBL" id="WNKU01000018">
    <property type="protein sequence ID" value="MTV50011.1"/>
    <property type="molecule type" value="Genomic_DNA"/>
</dbReference>
<organism evidence="1 2">
    <name type="scientific">Heliobacterium mobile</name>
    <name type="common">Heliobacillus mobilis</name>
    <dbReference type="NCBI Taxonomy" id="28064"/>
    <lineage>
        <taxon>Bacteria</taxon>
        <taxon>Bacillati</taxon>
        <taxon>Bacillota</taxon>
        <taxon>Clostridia</taxon>
        <taxon>Eubacteriales</taxon>
        <taxon>Heliobacteriaceae</taxon>
        <taxon>Heliobacterium</taxon>
    </lineage>
</organism>